<dbReference type="Pfam" id="PF08402">
    <property type="entry name" value="TOBE_2"/>
    <property type="match status" value="1"/>
</dbReference>
<dbReference type="PROSITE" id="PS00211">
    <property type="entry name" value="ABC_TRANSPORTER_1"/>
    <property type="match status" value="1"/>
</dbReference>
<dbReference type="SUPFAM" id="SSF50331">
    <property type="entry name" value="MOP-like"/>
    <property type="match status" value="1"/>
</dbReference>
<dbReference type="GO" id="GO:0055052">
    <property type="term" value="C:ATP-binding cassette (ABC) transporter complex, substrate-binding subunit-containing"/>
    <property type="evidence" value="ECO:0007669"/>
    <property type="project" value="TreeGrafter"/>
</dbReference>
<dbReference type="FunFam" id="3.40.50.300:FF:000042">
    <property type="entry name" value="Maltose/maltodextrin ABC transporter, ATP-binding protein"/>
    <property type="match status" value="1"/>
</dbReference>
<protein>
    <submittedName>
        <fullName evidence="7">Multiple sugar transport system ATP-binding protein</fullName>
    </submittedName>
</protein>
<reference evidence="7" key="1">
    <citation type="submission" date="2023-07" db="EMBL/GenBank/DDBJ databases">
        <title>Genomic Encyclopedia of Type Strains, Phase IV (KMG-IV): sequencing the most valuable type-strain genomes for metagenomic binning, comparative biology and taxonomic classification.</title>
        <authorList>
            <person name="Goeker M."/>
        </authorList>
    </citation>
    <scope>NUCLEOTIDE SEQUENCE</scope>
    <source>
        <strain evidence="7">DSM 21202</strain>
    </source>
</reference>
<evidence type="ECO:0000256" key="4">
    <source>
        <dbReference type="ARBA" id="ARBA00022741"/>
    </source>
</evidence>
<dbReference type="InterPro" id="IPR027417">
    <property type="entry name" value="P-loop_NTPase"/>
</dbReference>
<dbReference type="Gene3D" id="2.40.50.100">
    <property type="match status" value="1"/>
</dbReference>
<dbReference type="Gene3D" id="3.40.50.300">
    <property type="entry name" value="P-loop containing nucleotide triphosphate hydrolases"/>
    <property type="match status" value="1"/>
</dbReference>
<accession>A0AAE3VQH9</accession>
<dbReference type="GO" id="GO:0005524">
    <property type="term" value="F:ATP binding"/>
    <property type="evidence" value="ECO:0007669"/>
    <property type="project" value="UniProtKB-KW"/>
</dbReference>
<keyword evidence="4" id="KW-0547">Nucleotide-binding</keyword>
<evidence type="ECO:0000313" key="7">
    <source>
        <dbReference type="EMBL" id="MDQ0315906.1"/>
    </source>
</evidence>
<dbReference type="GO" id="GO:0140359">
    <property type="term" value="F:ABC-type transporter activity"/>
    <property type="evidence" value="ECO:0007669"/>
    <property type="project" value="UniProtKB-ARBA"/>
</dbReference>
<dbReference type="InterPro" id="IPR047641">
    <property type="entry name" value="ABC_transpr_MalK/UgpC-like"/>
</dbReference>
<keyword evidence="8" id="KW-1185">Reference proteome</keyword>
<evidence type="ECO:0000256" key="2">
    <source>
        <dbReference type="ARBA" id="ARBA00005417"/>
    </source>
</evidence>
<dbReference type="PANTHER" id="PTHR43875:SF1">
    <property type="entry name" value="OSMOPROTECTIVE COMPOUNDS UPTAKE ATP-BINDING PROTEIN GGTA"/>
    <property type="match status" value="1"/>
</dbReference>
<dbReference type="Proteomes" id="UP001229244">
    <property type="component" value="Unassembled WGS sequence"/>
</dbReference>
<evidence type="ECO:0000256" key="1">
    <source>
        <dbReference type="ARBA" id="ARBA00004417"/>
    </source>
</evidence>
<dbReference type="GO" id="GO:0016887">
    <property type="term" value="F:ATP hydrolysis activity"/>
    <property type="evidence" value="ECO:0007669"/>
    <property type="project" value="InterPro"/>
</dbReference>
<dbReference type="InterPro" id="IPR003439">
    <property type="entry name" value="ABC_transporter-like_ATP-bd"/>
</dbReference>
<name>A0AAE3VQH9_9HYPH</name>
<dbReference type="InterPro" id="IPR008995">
    <property type="entry name" value="Mo/tungstate-bd_C_term_dom"/>
</dbReference>
<dbReference type="AlphaFoldDB" id="A0AAE3VQH9"/>
<dbReference type="SUPFAM" id="SSF52540">
    <property type="entry name" value="P-loop containing nucleoside triphosphate hydrolases"/>
    <property type="match status" value="1"/>
</dbReference>
<evidence type="ECO:0000256" key="5">
    <source>
        <dbReference type="ARBA" id="ARBA00022840"/>
    </source>
</evidence>
<dbReference type="InterPro" id="IPR013611">
    <property type="entry name" value="Transp-assoc_OB_typ2"/>
</dbReference>
<dbReference type="InterPro" id="IPR012340">
    <property type="entry name" value="NA-bd_OB-fold"/>
</dbReference>
<gene>
    <name evidence="7" type="ORF">J2S73_002363</name>
</gene>
<dbReference type="Pfam" id="PF00005">
    <property type="entry name" value="ABC_tran"/>
    <property type="match status" value="1"/>
</dbReference>
<dbReference type="InterPro" id="IPR003593">
    <property type="entry name" value="AAA+_ATPase"/>
</dbReference>
<organism evidence="7 8">
    <name type="scientific">Amorphus orientalis</name>
    <dbReference type="NCBI Taxonomy" id="649198"/>
    <lineage>
        <taxon>Bacteria</taxon>
        <taxon>Pseudomonadati</taxon>
        <taxon>Pseudomonadota</taxon>
        <taxon>Alphaproteobacteria</taxon>
        <taxon>Hyphomicrobiales</taxon>
        <taxon>Amorphaceae</taxon>
        <taxon>Amorphus</taxon>
    </lineage>
</organism>
<evidence type="ECO:0000259" key="6">
    <source>
        <dbReference type="PROSITE" id="PS50893"/>
    </source>
</evidence>
<dbReference type="SMART" id="SM00382">
    <property type="entry name" value="AAA"/>
    <property type="match status" value="1"/>
</dbReference>
<evidence type="ECO:0000256" key="3">
    <source>
        <dbReference type="ARBA" id="ARBA00022448"/>
    </source>
</evidence>
<comment type="caution">
    <text evidence="7">The sequence shown here is derived from an EMBL/GenBank/DDBJ whole genome shotgun (WGS) entry which is preliminary data.</text>
</comment>
<comment type="subcellular location">
    <subcellularLocation>
        <location evidence="1">Cell inner membrane</location>
        <topology evidence="1">Peripheral membrane protein</topology>
    </subcellularLocation>
</comment>
<keyword evidence="3" id="KW-0813">Transport</keyword>
<dbReference type="Gene3D" id="2.40.50.140">
    <property type="entry name" value="Nucleic acid-binding proteins"/>
    <property type="match status" value="1"/>
</dbReference>
<dbReference type="InterPro" id="IPR017871">
    <property type="entry name" value="ABC_transporter-like_CS"/>
</dbReference>
<evidence type="ECO:0000313" key="8">
    <source>
        <dbReference type="Proteomes" id="UP001229244"/>
    </source>
</evidence>
<keyword evidence="5 7" id="KW-0067">ATP-binding</keyword>
<feature type="domain" description="ABC transporter" evidence="6">
    <location>
        <begin position="4"/>
        <end position="235"/>
    </location>
</feature>
<keyword evidence="7" id="KW-0762">Sugar transport</keyword>
<dbReference type="PROSITE" id="PS50893">
    <property type="entry name" value="ABC_TRANSPORTER_2"/>
    <property type="match status" value="1"/>
</dbReference>
<dbReference type="PANTHER" id="PTHR43875">
    <property type="entry name" value="MALTODEXTRIN IMPORT ATP-BINDING PROTEIN MSMX"/>
    <property type="match status" value="1"/>
</dbReference>
<sequence length="384" mass="42646">MGELRVETLSKTFKDGTQALKGVSLHVEDREAVFLLGPSGAGKTTTLRIIAGLEEVTQGAVWIRGRNVTTWSPRDRNVAMVYDKHSLFPHMAVFENLAYPLRARRLAKNDIRSRIDAVADTLQISELLDRRPSELSGGQMQRVAIGRALVRDADVFLLDEPISHLDAQLRARMRVEFKRLQREFEATMLYVSHDQLEAMTMADRIILINEGRIEQVAAPQTLFDEPETLFAATFVGEPHMNTFPAQLHQEAGNARLLIAGGDVPIDDDWLGRGPDLSAVQDLIAGIRPQQVTLARPDERGAGIIRGVVFAVETLGSRVVFDVEISGGSKQNVVRVLTSVDQARAFPQELNAPIAVRIDPDFVYLFDAADGRTIRQARFTTMQTI</sequence>
<dbReference type="EMBL" id="JAUSUL010000002">
    <property type="protein sequence ID" value="MDQ0315906.1"/>
    <property type="molecule type" value="Genomic_DNA"/>
</dbReference>
<proteinExistence type="inferred from homology"/>
<comment type="similarity">
    <text evidence="2">Belongs to the ABC transporter superfamily.</text>
</comment>
<dbReference type="RefSeq" id="WP_306885734.1">
    <property type="nucleotide sequence ID" value="NZ_JAUSUL010000002.1"/>
</dbReference>